<protein>
    <recommendedName>
        <fullName evidence="3">RRM domain-containing protein</fullName>
    </recommendedName>
</protein>
<dbReference type="SMART" id="SM00360">
    <property type="entry name" value="RRM"/>
    <property type="match status" value="1"/>
</dbReference>
<evidence type="ECO:0000313" key="5">
    <source>
        <dbReference type="Proteomes" id="UP000233551"/>
    </source>
</evidence>
<dbReference type="SUPFAM" id="SSF54928">
    <property type="entry name" value="RNA-binding domain, RBD"/>
    <property type="match status" value="1"/>
</dbReference>
<proteinExistence type="predicted"/>
<feature type="non-terminal residue" evidence="4">
    <location>
        <position position="1"/>
    </location>
</feature>
<dbReference type="Gene3D" id="3.30.70.330">
    <property type="match status" value="1"/>
</dbReference>
<dbReference type="InterPro" id="IPR000504">
    <property type="entry name" value="RRM_dom"/>
</dbReference>
<evidence type="ECO:0000256" key="1">
    <source>
        <dbReference type="ARBA" id="ARBA00022884"/>
    </source>
</evidence>
<dbReference type="Pfam" id="PF00076">
    <property type="entry name" value="RRM_1"/>
    <property type="match status" value="1"/>
</dbReference>
<dbReference type="PROSITE" id="PS50102">
    <property type="entry name" value="RRM"/>
    <property type="match status" value="1"/>
</dbReference>
<dbReference type="InterPro" id="IPR012677">
    <property type="entry name" value="Nucleotide-bd_a/b_plait_sf"/>
</dbReference>
<keyword evidence="1 2" id="KW-0694">RNA-binding</keyword>
<dbReference type="EMBL" id="PGOL01004867">
    <property type="protein sequence ID" value="PKI36413.1"/>
    <property type="molecule type" value="Genomic_DNA"/>
</dbReference>
<name>A0A2I0HXR0_PUNGR</name>
<organism evidence="4 5">
    <name type="scientific">Punica granatum</name>
    <name type="common">Pomegranate</name>
    <dbReference type="NCBI Taxonomy" id="22663"/>
    <lineage>
        <taxon>Eukaryota</taxon>
        <taxon>Viridiplantae</taxon>
        <taxon>Streptophyta</taxon>
        <taxon>Embryophyta</taxon>
        <taxon>Tracheophyta</taxon>
        <taxon>Spermatophyta</taxon>
        <taxon>Magnoliopsida</taxon>
        <taxon>eudicotyledons</taxon>
        <taxon>Gunneridae</taxon>
        <taxon>Pentapetalae</taxon>
        <taxon>rosids</taxon>
        <taxon>malvids</taxon>
        <taxon>Myrtales</taxon>
        <taxon>Lythraceae</taxon>
        <taxon>Punica</taxon>
    </lineage>
</organism>
<dbReference type="Proteomes" id="UP000233551">
    <property type="component" value="Unassembled WGS sequence"/>
</dbReference>
<dbReference type="STRING" id="22663.A0A2I0HXR0"/>
<reference evidence="4 5" key="1">
    <citation type="submission" date="2017-11" db="EMBL/GenBank/DDBJ databases">
        <title>De-novo sequencing of pomegranate (Punica granatum L.) genome.</title>
        <authorList>
            <person name="Akparov Z."/>
            <person name="Amiraslanov A."/>
            <person name="Hajiyeva S."/>
            <person name="Abbasov M."/>
            <person name="Kaur K."/>
            <person name="Hamwieh A."/>
            <person name="Solovyev V."/>
            <person name="Salamov A."/>
            <person name="Braich B."/>
            <person name="Kosarev P."/>
            <person name="Mahmoud A."/>
            <person name="Hajiyev E."/>
            <person name="Babayeva S."/>
            <person name="Izzatullayeva V."/>
            <person name="Mammadov A."/>
            <person name="Mammadov A."/>
            <person name="Sharifova S."/>
            <person name="Ojaghi J."/>
            <person name="Eynullazada K."/>
            <person name="Bayramov B."/>
            <person name="Abdulazimova A."/>
            <person name="Shahmuradov I."/>
        </authorList>
    </citation>
    <scope>NUCLEOTIDE SEQUENCE [LARGE SCALE GENOMIC DNA]</scope>
    <source>
        <strain evidence="5">cv. AG2017</strain>
        <tissue evidence="4">Leaf</tissue>
    </source>
</reference>
<dbReference type="InterPro" id="IPR052462">
    <property type="entry name" value="SLIRP/GR-RBP-like"/>
</dbReference>
<feature type="domain" description="RRM" evidence="3">
    <location>
        <begin position="21"/>
        <end position="93"/>
    </location>
</feature>
<evidence type="ECO:0000313" key="4">
    <source>
        <dbReference type="EMBL" id="PKI36413.1"/>
    </source>
</evidence>
<dbReference type="InterPro" id="IPR035979">
    <property type="entry name" value="RBD_domain_sf"/>
</dbReference>
<sequence>KYTFAATVMETEVSTPSPTRGLSYDTNETVLRDAFQQFGDIIEAKVICDHVSGKSKGYGFVRFGSETTAAEALKEMDGRLLEGRNIRVQYAQKQNGRHQ</sequence>
<comment type="caution">
    <text evidence="4">The sequence shown here is derived from an EMBL/GenBank/DDBJ whole genome shotgun (WGS) entry which is preliminary data.</text>
</comment>
<dbReference type="PANTHER" id="PTHR48027">
    <property type="entry name" value="HETEROGENEOUS NUCLEAR RIBONUCLEOPROTEIN 87F-RELATED"/>
    <property type="match status" value="1"/>
</dbReference>
<keyword evidence="5" id="KW-1185">Reference proteome</keyword>
<gene>
    <name evidence="4" type="ORF">CRG98_043195</name>
</gene>
<dbReference type="AlphaFoldDB" id="A0A2I0HXR0"/>
<evidence type="ECO:0000259" key="3">
    <source>
        <dbReference type="PROSITE" id="PS50102"/>
    </source>
</evidence>
<accession>A0A2I0HXR0</accession>
<evidence type="ECO:0000256" key="2">
    <source>
        <dbReference type="PROSITE-ProRule" id="PRU00176"/>
    </source>
</evidence>
<dbReference type="GO" id="GO:0003723">
    <property type="term" value="F:RNA binding"/>
    <property type="evidence" value="ECO:0007669"/>
    <property type="project" value="UniProtKB-UniRule"/>
</dbReference>